<feature type="compositionally biased region" description="Basic and acidic residues" evidence="5">
    <location>
        <begin position="1019"/>
        <end position="1035"/>
    </location>
</feature>
<dbReference type="GO" id="GO:0005524">
    <property type="term" value="F:ATP binding"/>
    <property type="evidence" value="ECO:0007669"/>
    <property type="project" value="InterPro"/>
</dbReference>
<feature type="compositionally biased region" description="Polar residues" evidence="5">
    <location>
        <begin position="1427"/>
        <end position="1442"/>
    </location>
</feature>
<feature type="domain" description="Helicase C-terminal" evidence="8">
    <location>
        <begin position="515"/>
        <end position="669"/>
    </location>
</feature>
<sequence length="1586" mass="176584">MASTTAVEKATWHEGDRCLAPNPRDGTLREATIQRLTSTFHSDDTTAWVVFTDRSKDVEGEEEEEEEEEEEAVPVSKLMRSGVNHFNKEKPVFANSVTHPRVCVPLNLGDAGGDKVPYTINRYLRDYQREGIRFIYNNYIHSRGCILGDDMGLGKTVQVIGFLAAVLHKTGTWEDIENNRPQFLQSQIPSKQSKPNKVFLIVAPLSVLHNWKDELDTWGHFQCVVVHGLRKEEELARIKKGRIEIALTTYETLRLCLDQFNNIDWSAVFVDESHKIKNPNSQITQAMKDLKCQIRVGLTGTILQNNLEELWCVMDWAVPGCLYNLGHFKNKFSDPIEQGQRHNATKRALATGRKTVKALVKKISHRFLRRTKSLIKEQLPKKDDRVVYCSLTDFQHTVYQTVLDTEDVTLLLRSTEKCDCQSGRTRRSCCYKTNSEGVKIMDLYFSYLTILRKVANHAALLQSTAGTSKKQEKYVSTICQKVFQKFPDFVQRCKDEAFEALSDPTYSGKMKVLQKLLKYYLQKRDKVLIFSLSTKLLDVLESYCMAEGLDYSRLDGTTKAKERVQIVKEFNSSSHINLCLISTMAGGLGLNFVGANVVVLFDPTWNPANDLQAIDRAYRIGQCRDVTVLRLISLGTIEEVIYLRQVYKQQLQCSVLGKESARRYFEAVHGVHKGELFGIKNLFRLQTQGTCLTRKILEREGQVEAGVMTTSTHTGEEKEEETKRVSDPGDSSTTNAITLSDQPAKENRDASKFPRGVLDFSSGSEEDEEEQGVKRKASDSAVDGTSGGNAVTGPGRMTLLQHGFSRLLQAVKEKAESGEGDSSPNVEEITSEEDTKDQGNSGKKDSTSSGTNKCFNTAIGAVSLPKLGTSVGENRDGGRQERISLLKQTDDAVRKGLVQKGWAHKTIIVDKESDENSSPDRKTCNKLKTIVPKVHQFKGYSDESEDLDIDEMTCPKKDALSSHSRGGRVGYNRKRLTFGVRDKARSTHTEDLETFTSSEDEYTPLKKGRSKGCHFTTPKTDRPRAAETDRTDIEKQTGASKAVSFTYLKSQRSPASKGDGRTIDSVLGGVQEVVYTHSNQRVVGGSRAEERISRAAVRDVFERKMYSQLPANHLLSTQESLSSSPPDSPPRPATVRPEKPSVDHPVTFTNKSVHHTRQTTFIIGETPQAICRQQLEEMATKFKFASVHQFAEKVLRSSSTQRLAWLRLYYTSLNHPELANTVTNNFPQLDSALTSSSSNATSRTLQKDAKRRSKYSQKYLEPQIEPGTRENDVPLPQKKPKIPQNYVPELKIEPKKDVSEPQKKQTNPRKNVLQAVSDVPSPESEEQEETVCSARGHKRTKRGSVSSPGASRAGGSLGVDRAGSSGLGPGEAAAFLIHRDRDTPSSLDLSHGWSTTLSKPTAQGMEREQKSSSMTSEILKGKKENAQALSSPEQAPSTSSHRSLLTDLLGDTSILNDLLKPKLRGAQQSNSPKTSSTSSSVSASTCLPTTSASRITINTDPGVKDSLSSSSSHTPSQPTPQAASKGSRRDFWDILNEGNEESINRLTDLAVVQRVCINTNFAARTQSVEDESKSLWKTNEKFLWKK</sequence>
<keyword evidence="3" id="KW-0347">Helicase</keyword>
<feature type="domain" description="Helicase ATP-binding" evidence="7">
    <location>
        <begin position="136"/>
        <end position="320"/>
    </location>
</feature>
<feature type="compositionally biased region" description="Basic and acidic residues" evidence="5">
    <location>
        <begin position="714"/>
        <end position="727"/>
    </location>
</feature>
<dbReference type="GO" id="GO:0005634">
    <property type="term" value="C:nucleus"/>
    <property type="evidence" value="ECO:0007669"/>
    <property type="project" value="UniProtKB-SubCell"/>
</dbReference>
<feature type="region of interest" description="Disordered" evidence="5">
    <location>
        <begin position="56"/>
        <end position="75"/>
    </location>
</feature>
<dbReference type="GO" id="GO:0016787">
    <property type="term" value="F:hydrolase activity"/>
    <property type="evidence" value="ECO:0007669"/>
    <property type="project" value="UniProtKB-KW"/>
</dbReference>
<protein>
    <submittedName>
        <fullName evidence="9">DNA excision repair protein ERCC-6-like 2 isoform X1</fullName>
    </submittedName>
</protein>
<feature type="region of interest" description="Disordered" evidence="5">
    <location>
        <begin position="987"/>
        <end position="1038"/>
    </location>
</feature>
<evidence type="ECO:0000259" key="8">
    <source>
        <dbReference type="PROSITE" id="PS51194"/>
    </source>
</evidence>
<feature type="region of interest" description="Disordered" evidence="5">
    <location>
        <begin position="1232"/>
        <end position="1365"/>
    </location>
</feature>
<dbReference type="PROSITE" id="PS51194">
    <property type="entry name" value="HELICASE_CTER"/>
    <property type="match status" value="1"/>
</dbReference>
<evidence type="ECO:0000256" key="5">
    <source>
        <dbReference type="SAM" id="MobiDB-lite"/>
    </source>
</evidence>
<feature type="compositionally biased region" description="Basic and acidic residues" evidence="5">
    <location>
        <begin position="743"/>
        <end position="752"/>
    </location>
</feature>
<dbReference type="InterPro" id="IPR029256">
    <property type="entry name" value="Heliccase-ass-bd"/>
</dbReference>
<dbReference type="FunFam" id="3.40.50.10810:FF:000019">
    <property type="entry name" value="DNA excision repair protein ERCC-6-like 2 isoform X1"/>
    <property type="match status" value="1"/>
</dbReference>
<feature type="region of interest" description="Disordered" evidence="5">
    <location>
        <begin position="704"/>
        <end position="796"/>
    </location>
</feature>
<comment type="subcellular location">
    <subcellularLocation>
        <location evidence="1">Nucleus</location>
    </subcellularLocation>
</comment>
<feature type="region of interest" description="Disordered" evidence="5">
    <location>
        <begin position="1117"/>
        <end position="1147"/>
    </location>
</feature>
<feature type="region of interest" description="Disordered" evidence="5">
    <location>
        <begin position="1463"/>
        <end position="1528"/>
    </location>
</feature>
<feature type="region of interest" description="Disordered" evidence="5">
    <location>
        <begin position="812"/>
        <end position="854"/>
    </location>
</feature>
<dbReference type="InterPro" id="IPR050496">
    <property type="entry name" value="SNF2_RAD54_helicase_repair"/>
</dbReference>
<dbReference type="Pfam" id="PF25806">
    <property type="entry name" value="RHH_ERCC6L2"/>
    <property type="match status" value="1"/>
</dbReference>
<dbReference type="InterPro" id="IPR027417">
    <property type="entry name" value="P-loop_NTPase"/>
</dbReference>
<dbReference type="InterPro" id="IPR000330">
    <property type="entry name" value="SNF2_N"/>
</dbReference>
<evidence type="ECO:0000256" key="3">
    <source>
        <dbReference type="ARBA" id="ARBA00022806"/>
    </source>
</evidence>
<gene>
    <name evidence="9" type="ORF">FSCOSCO3_A002933</name>
</gene>
<organism evidence="9 10">
    <name type="scientific">Scomber scombrus</name>
    <name type="common">Atlantic mackerel</name>
    <name type="synonym">Scomber vernalis</name>
    <dbReference type="NCBI Taxonomy" id="13677"/>
    <lineage>
        <taxon>Eukaryota</taxon>
        <taxon>Metazoa</taxon>
        <taxon>Chordata</taxon>
        <taxon>Craniata</taxon>
        <taxon>Vertebrata</taxon>
        <taxon>Euteleostomi</taxon>
        <taxon>Actinopterygii</taxon>
        <taxon>Neopterygii</taxon>
        <taxon>Teleostei</taxon>
        <taxon>Neoteleostei</taxon>
        <taxon>Acanthomorphata</taxon>
        <taxon>Pelagiaria</taxon>
        <taxon>Scombriformes</taxon>
        <taxon>Scombridae</taxon>
        <taxon>Scomber</taxon>
    </lineage>
</organism>
<evidence type="ECO:0000256" key="4">
    <source>
        <dbReference type="ARBA" id="ARBA00023242"/>
    </source>
</evidence>
<feature type="compositionally biased region" description="Acidic residues" evidence="5">
    <location>
        <begin position="59"/>
        <end position="72"/>
    </location>
</feature>
<feature type="compositionally biased region" description="Low complexity" evidence="5">
    <location>
        <begin position="1232"/>
        <end position="1244"/>
    </location>
</feature>
<feature type="domain" description="Tudor" evidence="6">
    <location>
        <begin position="11"/>
        <end position="75"/>
    </location>
</feature>
<dbReference type="InterPro" id="IPR038718">
    <property type="entry name" value="SNF2-like_sf"/>
</dbReference>
<feature type="region of interest" description="Disordered" evidence="5">
    <location>
        <begin position="1"/>
        <end position="26"/>
    </location>
</feature>
<dbReference type="SMART" id="SM00487">
    <property type="entry name" value="DEXDc"/>
    <property type="match status" value="1"/>
</dbReference>
<dbReference type="PANTHER" id="PTHR45629:SF7">
    <property type="entry name" value="DNA EXCISION REPAIR PROTEIN ERCC-6-RELATED"/>
    <property type="match status" value="1"/>
</dbReference>
<feature type="compositionally biased region" description="Low complexity" evidence="5">
    <location>
        <begin position="1506"/>
        <end position="1521"/>
    </location>
</feature>
<feature type="region of interest" description="Disordered" evidence="5">
    <location>
        <begin position="1383"/>
        <end position="1442"/>
    </location>
</feature>
<name>A0AAV1MUU5_SCOSC</name>
<dbReference type="SUPFAM" id="SSF52540">
    <property type="entry name" value="P-loop containing nucleoside triphosphate hydrolases"/>
    <property type="match status" value="2"/>
</dbReference>
<evidence type="ECO:0000313" key="9">
    <source>
        <dbReference type="EMBL" id="CAK6950593.1"/>
    </source>
</evidence>
<dbReference type="Pfam" id="PF00271">
    <property type="entry name" value="Helicase_C"/>
    <property type="match status" value="1"/>
</dbReference>
<dbReference type="Gene3D" id="3.40.50.10810">
    <property type="entry name" value="Tandem AAA-ATPase domain"/>
    <property type="match status" value="1"/>
</dbReference>
<dbReference type="InterPro" id="IPR001650">
    <property type="entry name" value="Helicase_C-like"/>
</dbReference>
<keyword evidence="2" id="KW-0378">Hydrolase</keyword>
<dbReference type="PANTHER" id="PTHR45629">
    <property type="entry name" value="SNF2/RAD54 FAMILY MEMBER"/>
    <property type="match status" value="1"/>
</dbReference>
<feature type="compositionally biased region" description="Polar residues" evidence="5">
    <location>
        <begin position="729"/>
        <end position="741"/>
    </location>
</feature>
<dbReference type="Pfam" id="PF14773">
    <property type="entry name" value="VIGSSK"/>
    <property type="match status" value="1"/>
</dbReference>
<dbReference type="InterPro" id="IPR049730">
    <property type="entry name" value="SNF2/RAD54-like_C"/>
</dbReference>
<dbReference type="SMART" id="SM00490">
    <property type="entry name" value="HELICc"/>
    <property type="match status" value="1"/>
</dbReference>
<feature type="compositionally biased region" description="Polar residues" evidence="5">
    <location>
        <begin position="1486"/>
        <end position="1499"/>
    </location>
</feature>
<dbReference type="InterPro" id="IPR002999">
    <property type="entry name" value="Tudor"/>
</dbReference>
<evidence type="ECO:0000259" key="6">
    <source>
        <dbReference type="PROSITE" id="PS50304"/>
    </source>
</evidence>
<dbReference type="Gene3D" id="3.40.50.300">
    <property type="entry name" value="P-loop containing nucleotide triphosphate hydrolases"/>
    <property type="match status" value="1"/>
</dbReference>
<proteinExistence type="predicted"/>
<dbReference type="InterPro" id="IPR014001">
    <property type="entry name" value="Helicase_ATP-bd"/>
</dbReference>
<dbReference type="CDD" id="cd18005">
    <property type="entry name" value="DEXHc_ERCC6L2"/>
    <property type="match status" value="1"/>
</dbReference>
<dbReference type="GO" id="GO:0004386">
    <property type="term" value="F:helicase activity"/>
    <property type="evidence" value="ECO:0007669"/>
    <property type="project" value="UniProtKB-KW"/>
</dbReference>
<dbReference type="InterPro" id="IPR058052">
    <property type="entry name" value="DEXHc_ERCC6L2"/>
</dbReference>
<dbReference type="PROSITE" id="PS50304">
    <property type="entry name" value="TUDOR"/>
    <property type="match status" value="1"/>
</dbReference>
<dbReference type="CDD" id="cd18793">
    <property type="entry name" value="SF2_C_SNF"/>
    <property type="match status" value="1"/>
</dbReference>
<evidence type="ECO:0000256" key="2">
    <source>
        <dbReference type="ARBA" id="ARBA00022801"/>
    </source>
</evidence>
<evidence type="ECO:0000259" key="7">
    <source>
        <dbReference type="PROSITE" id="PS51192"/>
    </source>
</evidence>
<accession>A0AAV1MUU5</accession>
<dbReference type="Pfam" id="PF00176">
    <property type="entry name" value="SNF2-rel_dom"/>
    <property type="match status" value="1"/>
</dbReference>
<keyword evidence="3" id="KW-0067">ATP-binding</keyword>
<evidence type="ECO:0000313" key="10">
    <source>
        <dbReference type="Proteomes" id="UP001314229"/>
    </source>
</evidence>
<keyword evidence="3" id="KW-0547">Nucleotide-binding</keyword>
<dbReference type="PROSITE" id="PS51192">
    <property type="entry name" value="HELICASE_ATP_BIND_1"/>
    <property type="match status" value="1"/>
</dbReference>
<feature type="compositionally biased region" description="Low complexity" evidence="5">
    <location>
        <begin position="1469"/>
        <end position="1485"/>
    </location>
</feature>
<keyword evidence="4" id="KW-0539">Nucleus</keyword>
<comment type="caution">
    <text evidence="9">The sequence shown here is derived from an EMBL/GenBank/DDBJ whole genome shotgun (WGS) entry which is preliminary data.</text>
</comment>
<keyword evidence="10" id="KW-1185">Reference proteome</keyword>
<feature type="compositionally biased region" description="Polar residues" evidence="5">
    <location>
        <begin position="1384"/>
        <end position="1401"/>
    </location>
</feature>
<evidence type="ECO:0000256" key="1">
    <source>
        <dbReference type="ARBA" id="ARBA00004123"/>
    </source>
</evidence>
<dbReference type="Proteomes" id="UP001314229">
    <property type="component" value="Unassembled WGS sequence"/>
</dbReference>
<feature type="compositionally biased region" description="Basic and acidic residues" evidence="5">
    <location>
        <begin position="1290"/>
        <end position="1303"/>
    </location>
</feature>
<dbReference type="EMBL" id="CAWUFR010000004">
    <property type="protein sequence ID" value="CAK6950593.1"/>
    <property type="molecule type" value="Genomic_DNA"/>
</dbReference>
<dbReference type="InterPro" id="IPR057931">
    <property type="entry name" value="RHH_ERCC6L2"/>
</dbReference>
<reference evidence="9 10" key="1">
    <citation type="submission" date="2024-01" db="EMBL/GenBank/DDBJ databases">
        <authorList>
            <person name="Alioto T."/>
            <person name="Alioto T."/>
            <person name="Gomez Garrido J."/>
        </authorList>
    </citation>
    <scope>NUCLEOTIDE SEQUENCE [LARGE SCALE GENOMIC DNA]</scope>
</reference>